<dbReference type="AlphaFoldDB" id="A0A2V3ZWT5"/>
<dbReference type="InterPro" id="IPR009056">
    <property type="entry name" value="Cyt_c-like_dom"/>
</dbReference>
<dbReference type="InterPro" id="IPR036280">
    <property type="entry name" value="Multihaem_cyt_sf"/>
</dbReference>
<feature type="transmembrane region" description="Helical" evidence="5">
    <location>
        <begin position="178"/>
        <end position="196"/>
    </location>
</feature>
<feature type="chain" id="PRO_5015945061" description="Cytochrome c domain-containing protein" evidence="6">
    <location>
        <begin position="26"/>
        <end position="383"/>
    </location>
</feature>
<keyword evidence="1 4" id="KW-0349">Heme</keyword>
<dbReference type="EMBL" id="QFLI01000005">
    <property type="protein sequence ID" value="PXY00711.1"/>
    <property type="molecule type" value="Genomic_DNA"/>
</dbReference>
<evidence type="ECO:0000256" key="2">
    <source>
        <dbReference type="ARBA" id="ARBA00022723"/>
    </source>
</evidence>
<dbReference type="GO" id="GO:0020037">
    <property type="term" value="F:heme binding"/>
    <property type="evidence" value="ECO:0007669"/>
    <property type="project" value="InterPro"/>
</dbReference>
<dbReference type="InterPro" id="IPR036909">
    <property type="entry name" value="Cyt_c-like_dom_sf"/>
</dbReference>
<sequence>MSKPYRLTCALFIFILLLAPFQIIASEADSTAKDDHSGHFDYFLNGEKRGERLFKGLTRTPVEWQSCVSCHNIDYIDTLNWNPSAKDIAGTFANKSIAEFRSVLMSPLGKKMEESHQNYSFSDEELGYIKSYLMDLNSAVLYETKPKVNNLIVFFFLGALITLALVDLFFTKKIKYKIIPILIFVFAFGYQIQMLAEGAMALGRKQNYAPIQPIKFSHKIHATDNKIDCRYCHTTVDDSKSAGIPHVNLCLNCHVIVREGTNSGKFEINKIHAAIENNTPVEWVRIHQLPDHVFFSHAQHANVGKRDCQECHGLVEEMHVVKQVEDLSMGWCLDCHDKTAVDFRENGYYSESFKKLHEKLTSGAIDSVRVTDVGGRECARCHY</sequence>
<gene>
    <name evidence="8" type="ORF">DF185_12425</name>
</gene>
<keyword evidence="3 4" id="KW-0408">Iron</keyword>
<comment type="caution">
    <text evidence="8">The sequence shown here is derived from an EMBL/GenBank/DDBJ whole genome shotgun (WGS) entry which is preliminary data.</text>
</comment>
<reference evidence="8 9" key="1">
    <citation type="submission" date="2018-05" db="EMBL/GenBank/DDBJ databases">
        <title>Marinifilum breve JC075T sp. nov., a marine bacterium isolated from Yongle Blue Hole in the South China Sea.</title>
        <authorList>
            <person name="Fu T."/>
        </authorList>
    </citation>
    <scope>NUCLEOTIDE SEQUENCE [LARGE SCALE GENOMIC DNA]</scope>
    <source>
        <strain evidence="8 9">JC075</strain>
    </source>
</reference>
<keyword evidence="2 4" id="KW-0479">Metal-binding</keyword>
<feature type="transmembrane region" description="Helical" evidence="5">
    <location>
        <begin position="151"/>
        <end position="171"/>
    </location>
</feature>
<dbReference type="PANTHER" id="PTHR39425:SF1">
    <property type="entry name" value="CYTOCHROME C7-LIKE DOMAIN-CONTAINING PROTEIN"/>
    <property type="match status" value="1"/>
</dbReference>
<organism evidence="8 9">
    <name type="scientific">Marinifilum breve</name>
    <dbReference type="NCBI Taxonomy" id="2184082"/>
    <lineage>
        <taxon>Bacteria</taxon>
        <taxon>Pseudomonadati</taxon>
        <taxon>Bacteroidota</taxon>
        <taxon>Bacteroidia</taxon>
        <taxon>Marinilabiliales</taxon>
        <taxon>Marinifilaceae</taxon>
    </lineage>
</organism>
<evidence type="ECO:0000256" key="4">
    <source>
        <dbReference type="PROSITE-ProRule" id="PRU00433"/>
    </source>
</evidence>
<evidence type="ECO:0000256" key="6">
    <source>
        <dbReference type="SAM" id="SignalP"/>
    </source>
</evidence>
<dbReference type="PROSITE" id="PS51007">
    <property type="entry name" value="CYTC"/>
    <property type="match status" value="1"/>
</dbReference>
<feature type="signal peptide" evidence="6">
    <location>
        <begin position="1"/>
        <end position="25"/>
    </location>
</feature>
<keyword evidence="5" id="KW-1133">Transmembrane helix</keyword>
<dbReference type="Gene3D" id="1.10.760.10">
    <property type="entry name" value="Cytochrome c-like domain"/>
    <property type="match status" value="1"/>
</dbReference>
<dbReference type="GO" id="GO:0046872">
    <property type="term" value="F:metal ion binding"/>
    <property type="evidence" value="ECO:0007669"/>
    <property type="project" value="UniProtKB-KW"/>
</dbReference>
<dbReference type="CDD" id="cd08168">
    <property type="entry name" value="Cytochrom_C3"/>
    <property type="match status" value="1"/>
</dbReference>
<dbReference type="PANTHER" id="PTHR39425">
    <property type="entry name" value="LIPOPROTEIN CYTOCHROME C"/>
    <property type="match status" value="1"/>
</dbReference>
<dbReference type="SUPFAM" id="SSF48695">
    <property type="entry name" value="Multiheme cytochromes"/>
    <property type="match status" value="1"/>
</dbReference>
<evidence type="ECO:0000313" key="8">
    <source>
        <dbReference type="EMBL" id="PXY00711.1"/>
    </source>
</evidence>
<proteinExistence type="predicted"/>
<name>A0A2V3ZWT5_9BACT</name>
<dbReference type="OrthoDB" id="9782196at2"/>
<dbReference type="GO" id="GO:0009055">
    <property type="term" value="F:electron transfer activity"/>
    <property type="evidence" value="ECO:0007669"/>
    <property type="project" value="InterPro"/>
</dbReference>
<keyword evidence="5" id="KW-0812">Transmembrane</keyword>
<dbReference type="Gene3D" id="3.90.10.10">
    <property type="entry name" value="Cytochrome C3"/>
    <property type="match status" value="2"/>
</dbReference>
<evidence type="ECO:0000313" key="9">
    <source>
        <dbReference type="Proteomes" id="UP000248079"/>
    </source>
</evidence>
<keyword evidence="6" id="KW-0732">Signal</keyword>
<accession>A0A2V3ZWT5</accession>
<evidence type="ECO:0000256" key="5">
    <source>
        <dbReference type="SAM" id="Phobius"/>
    </source>
</evidence>
<evidence type="ECO:0000256" key="3">
    <source>
        <dbReference type="ARBA" id="ARBA00023004"/>
    </source>
</evidence>
<dbReference type="SUPFAM" id="SSF46626">
    <property type="entry name" value="Cytochrome c"/>
    <property type="match status" value="1"/>
</dbReference>
<dbReference type="Proteomes" id="UP000248079">
    <property type="component" value="Unassembled WGS sequence"/>
</dbReference>
<keyword evidence="9" id="KW-1185">Reference proteome</keyword>
<dbReference type="RefSeq" id="WP_110361078.1">
    <property type="nucleotide sequence ID" value="NZ_QFLI01000005.1"/>
</dbReference>
<protein>
    <recommendedName>
        <fullName evidence="7">Cytochrome c domain-containing protein</fullName>
    </recommendedName>
</protein>
<feature type="domain" description="Cytochrome c" evidence="7">
    <location>
        <begin position="45"/>
        <end position="137"/>
    </location>
</feature>
<evidence type="ECO:0000256" key="1">
    <source>
        <dbReference type="ARBA" id="ARBA00022617"/>
    </source>
</evidence>
<keyword evidence="5" id="KW-0472">Membrane</keyword>
<evidence type="ECO:0000259" key="7">
    <source>
        <dbReference type="PROSITE" id="PS51007"/>
    </source>
</evidence>